<evidence type="ECO:0000313" key="3">
    <source>
        <dbReference type="EMBL" id="GAA1397069.1"/>
    </source>
</evidence>
<sequence length="153" mass="15637">MLKKAGIVVAAGAASLVALSPLAFASDSHEATDSFNKTKDSYNKTYTDVKDIDKTDVQFGHNGGNVADKSSTGLVNVSGNNLNVSPQLCGTALNGNSLIQGALGGLFSEAENSSGVTSDNSVSCTNASEVGDEFDQDNGGKQHGGDKSDKGYK</sequence>
<feature type="signal peptide" evidence="2">
    <location>
        <begin position="1"/>
        <end position="25"/>
    </location>
</feature>
<feature type="compositionally biased region" description="Polar residues" evidence="1">
    <location>
        <begin position="111"/>
        <end position="128"/>
    </location>
</feature>
<evidence type="ECO:0000256" key="2">
    <source>
        <dbReference type="SAM" id="SignalP"/>
    </source>
</evidence>
<comment type="caution">
    <text evidence="3">The sequence shown here is derived from an EMBL/GenBank/DDBJ whole genome shotgun (WGS) entry which is preliminary data.</text>
</comment>
<protein>
    <recommendedName>
        <fullName evidence="5">RdlA protein</fullName>
    </recommendedName>
</protein>
<dbReference type="RefSeq" id="WP_344026554.1">
    <property type="nucleotide sequence ID" value="NZ_BAAAJK010000034.1"/>
</dbReference>
<name>A0ABP4IVP3_9PSEU</name>
<feature type="compositionally biased region" description="Basic and acidic residues" evidence="1">
    <location>
        <begin position="138"/>
        <end position="153"/>
    </location>
</feature>
<organism evidence="3 4">
    <name type="scientific">Pseudonocardia kongjuensis</name>
    <dbReference type="NCBI Taxonomy" id="102227"/>
    <lineage>
        <taxon>Bacteria</taxon>
        <taxon>Bacillati</taxon>
        <taxon>Actinomycetota</taxon>
        <taxon>Actinomycetes</taxon>
        <taxon>Pseudonocardiales</taxon>
        <taxon>Pseudonocardiaceae</taxon>
        <taxon>Pseudonocardia</taxon>
    </lineage>
</organism>
<feature type="chain" id="PRO_5047476876" description="RdlA protein" evidence="2">
    <location>
        <begin position="26"/>
        <end position="153"/>
    </location>
</feature>
<evidence type="ECO:0000256" key="1">
    <source>
        <dbReference type="SAM" id="MobiDB-lite"/>
    </source>
</evidence>
<feature type="region of interest" description="Disordered" evidence="1">
    <location>
        <begin position="111"/>
        <end position="153"/>
    </location>
</feature>
<evidence type="ECO:0008006" key="5">
    <source>
        <dbReference type="Google" id="ProtNLM"/>
    </source>
</evidence>
<reference evidence="4" key="1">
    <citation type="journal article" date="2019" name="Int. J. Syst. Evol. Microbiol.">
        <title>The Global Catalogue of Microorganisms (GCM) 10K type strain sequencing project: providing services to taxonomists for standard genome sequencing and annotation.</title>
        <authorList>
            <consortium name="The Broad Institute Genomics Platform"/>
            <consortium name="The Broad Institute Genome Sequencing Center for Infectious Disease"/>
            <person name="Wu L."/>
            <person name="Ma J."/>
        </authorList>
    </citation>
    <scope>NUCLEOTIDE SEQUENCE [LARGE SCALE GENOMIC DNA]</scope>
    <source>
        <strain evidence="4">JCM 11896</strain>
    </source>
</reference>
<gene>
    <name evidence="3" type="ORF">GCM10009613_49180</name>
</gene>
<proteinExistence type="predicted"/>
<dbReference type="EMBL" id="BAAAJK010000034">
    <property type="protein sequence ID" value="GAA1397069.1"/>
    <property type="molecule type" value="Genomic_DNA"/>
</dbReference>
<keyword evidence="2" id="KW-0732">Signal</keyword>
<dbReference type="Proteomes" id="UP001501414">
    <property type="component" value="Unassembled WGS sequence"/>
</dbReference>
<keyword evidence="4" id="KW-1185">Reference proteome</keyword>
<evidence type="ECO:0000313" key="4">
    <source>
        <dbReference type="Proteomes" id="UP001501414"/>
    </source>
</evidence>
<accession>A0ABP4IVP3</accession>